<evidence type="ECO:0000256" key="13">
    <source>
        <dbReference type="ARBA" id="ARBA00022840"/>
    </source>
</evidence>
<sequence>MEFPLEGEQAASRAPREIRVDFNATENQFAVLAESLPQLVWSARSDGSHDYFNRRWHEFTGLTLEQCAGEGWQRTVHPKDLPEVQAQWRRSIETGAPYECEYRIRNAAGWYEWVLSRAIPIQDLSGDTMRWFGTSTNIDAQKKAEEAVRSLESRYRLALEAANLGTWQIDLQKNEILWDEGACALYRIPHEGSFSLPFDQVIAMVHPDDREALQARIAKACDPQSDGHYESEYRAILPDKTLRWFRSVGQAVFADGERPHAVTLSGVVSDITDRHAFEEAQQLLTRELNHRVKNLFAIANGMVSMTARTAKDPKEMATALRGRLSALSRAHELVQPAAAMMHGSGADVELARLCEAVLEPYRQSGTDRVAIEGPSVRIGSTTTTSLALVLHELATNAAKYGSLSIPEGHLSIQWTIHDGTVDLLWTERDGPPVESAPDFQGFGTQLSQRSIAGQLGGTLEQEWLSEGLRVHMTLPLSRLTG</sequence>
<dbReference type="Pfam" id="PF07536">
    <property type="entry name" value="HWE_HK"/>
    <property type="match status" value="1"/>
</dbReference>
<dbReference type="PANTHER" id="PTHR41523">
    <property type="entry name" value="TWO-COMPONENT SYSTEM SENSOR PROTEIN"/>
    <property type="match status" value="1"/>
</dbReference>
<evidence type="ECO:0000256" key="15">
    <source>
        <dbReference type="ARBA" id="ARBA00023026"/>
    </source>
</evidence>
<dbReference type="InterPro" id="IPR001610">
    <property type="entry name" value="PAC"/>
</dbReference>
<evidence type="ECO:0000256" key="2">
    <source>
        <dbReference type="ARBA" id="ARBA00012438"/>
    </source>
</evidence>
<dbReference type="GO" id="GO:0004673">
    <property type="term" value="F:protein histidine kinase activity"/>
    <property type="evidence" value="ECO:0007669"/>
    <property type="project" value="UniProtKB-EC"/>
</dbReference>
<keyword evidence="15" id="KW-0843">Virulence</keyword>
<proteinExistence type="predicted"/>
<evidence type="ECO:0000256" key="3">
    <source>
        <dbReference type="ARBA" id="ARBA00021740"/>
    </source>
</evidence>
<evidence type="ECO:0000256" key="9">
    <source>
        <dbReference type="ARBA" id="ARBA00022679"/>
    </source>
</evidence>
<dbReference type="InterPro" id="IPR011102">
    <property type="entry name" value="Sig_transdc_His_kinase_HWE"/>
</dbReference>
<keyword evidence="5" id="KW-0597">Phosphoprotein</keyword>
<feature type="domain" description="PAS" evidence="17">
    <location>
        <begin position="25"/>
        <end position="95"/>
    </location>
</feature>
<dbReference type="InterPro" id="IPR036890">
    <property type="entry name" value="HATPase_C_sf"/>
</dbReference>
<dbReference type="GO" id="GO:0005524">
    <property type="term" value="F:ATP binding"/>
    <property type="evidence" value="ECO:0007669"/>
    <property type="project" value="UniProtKB-KW"/>
</dbReference>
<keyword evidence="13" id="KW-0067">ATP-binding</keyword>
<keyword evidence="11" id="KW-0547">Nucleotide-binding</keyword>
<dbReference type="InterPro" id="IPR000700">
    <property type="entry name" value="PAS-assoc_C"/>
</dbReference>
<dbReference type="Proteomes" id="UP000199569">
    <property type="component" value="Unassembled WGS sequence"/>
</dbReference>
<dbReference type="AlphaFoldDB" id="A0A1G5LLK0"/>
<evidence type="ECO:0000256" key="11">
    <source>
        <dbReference type="ARBA" id="ARBA00022741"/>
    </source>
</evidence>
<evidence type="ECO:0000313" key="19">
    <source>
        <dbReference type="EMBL" id="SCZ13110.1"/>
    </source>
</evidence>
<keyword evidence="8" id="KW-0288">FMN</keyword>
<keyword evidence="16" id="KW-0675">Receptor</keyword>
<dbReference type="CDD" id="cd00130">
    <property type="entry name" value="PAS"/>
    <property type="match status" value="2"/>
</dbReference>
<keyword evidence="12" id="KW-0418">Kinase</keyword>
<organism evidence="19 20">
    <name type="scientific">Microvirga guangxiensis</name>
    <dbReference type="NCBI Taxonomy" id="549386"/>
    <lineage>
        <taxon>Bacteria</taxon>
        <taxon>Pseudomonadati</taxon>
        <taxon>Pseudomonadota</taxon>
        <taxon>Alphaproteobacteria</taxon>
        <taxon>Hyphomicrobiales</taxon>
        <taxon>Methylobacteriaceae</taxon>
        <taxon>Microvirga</taxon>
    </lineage>
</organism>
<evidence type="ECO:0000259" key="17">
    <source>
        <dbReference type="PROSITE" id="PS50112"/>
    </source>
</evidence>
<dbReference type="OrthoDB" id="341208at2"/>
<keyword evidence="20" id="KW-1185">Reference proteome</keyword>
<feature type="domain" description="PAC" evidence="18">
    <location>
        <begin position="98"/>
        <end position="150"/>
    </location>
</feature>
<dbReference type="EMBL" id="FMVJ01000020">
    <property type="protein sequence ID" value="SCZ13110.1"/>
    <property type="molecule type" value="Genomic_DNA"/>
</dbReference>
<dbReference type="Pfam" id="PF08447">
    <property type="entry name" value="PAS_3"/>
    <property type="match status" value="2"/>
</dbReference>
<evidence type="ECO:0000256" key="12">
    <source>
        <dbReference type="ARBA" id="ARBA00022777"/>
    </source>
</evidence>
<dbReference type="SMART" id="SM00911">
    <property type="entry name" value="HWE_HK"/>
    <property type="match status" value="1"/>
</dbReference>
<dbReference type="SUPFAM" id="SSF55874">
    <property type="entry name" value="ATPase domain of HSP90 chaperone/DNA topoisomerase II/histidine kinase"/>
    <property type="match status" value="1"/>
</dbReference>
<evidence type="ECO:0000256" key="7">
    <source>
        <dbReference type="ARBA" id="ARBA00022630"/>
    </source>
</evidence>
<keyword evidence="6" id="KW-0716">Sensory transduction</keyword>
<dbReference type="InterPro" id="IPR035965">
    <property type="entry name" value="PAS-like_dom_sf"/>
</dbReference>
<dbReference type="SMART" id="SM00086">
    <property type="entry name" value="PAC"/>
    <property type="match status" value="2"/>
</dbReference>
<keyword evidence="14" id="KW-0157">Chromophore</keyword>
<keyword evidence="4" id="KW-0600">Photoreceptor protein</keyword>
<evidence type="ECO:0000259" key="18">
    <source>
        <dbReference type="PROSITE" id="PS50113"/>
    </source>
</evidence>
<dbReference type="Gene3D" id="2.10.70.100">
    <property type="match status" value="1"/>
</dbReference>
<protein>
    <recommendedName>
        <fullName evidence="3">Blue-light-activated histidine kinase</fullName>
        <ecNumber evidence="2">2.7.13.3</ecNumber>
    </recommendedName>
</protein>
<keyword evidence="7" id="KW-0285">Flavoprotein</keyword>
<evidence type="ECO:0000313" key="20">
    <source>
        <dbReference type="Proteomes" id="UP000199569"/>
    </source>
</evidence>
<dbReference type="NCBIfam" id="TIGR00229">
    <property type="entry name" value="sensory_box"/>
    <property type="match status" value="2"/>
</dbReference>
<keyword evidence="10" id="KW-0677">Repeat</keyword>
<dbReference type="FunFam" id="3.30.450.20:FF:000099">
    <property type="entry name" value="Sensory box sensor histidine kinase"/>
    <property type="match status" value="1"/>
</dbReference>
<accession>A0A1G5LLK0</accession>
<evidence type="ECO:0000256" key="6">
    <source>
        <dbReference type="ARBA" id="ARBA00022606"/>
    </source>
</evidence>
<name>A0A1G5LLK0_9HYPH</name>
<reference evidence="19 20" key="1">
    <citation type="submission" date="2016-10" db="EMBL/GenBank/DDBJ databases">
        <authorList>
            <person name="de Groot N.N."/>
        </authorList>
    </citation>
    <scope>NUCLEOTIDE SEQUENCE [LARGE SCALE GENOMIC DNA]</scope>
    <source>
        <strain evidence="19 20">CGMCC 1.7666</strain>
    </source>
</reference>
<evidence type="ECO:0000256" key="1">
    <source>
        <dbReference type="ARBA" id="ARBA00000085"/>
    </source>
</evidence>
<dbReference type="SMART" id="SM00091">
    <property type="entry name" value="PAS"/>
    <property type="match status" value="2"/>
</dbReference>
<keyword evidence="9" id="KW-0808">Transferase</keyword>
<dbReference type="PANTHER" id="PTHR41523:SF8">
    <property type="entry name" value="ETHYLENE RESPONSE SENSOR PROTEIN"/>
    <property type="match status" value="1"/>
</dbReference>
<dbReference type="SUPFAM" id="SSF55785">
    <property type="entry name" value="PYP-like sensor domain (PAS domain)"/>
    <property type="match status" value="2"/>
</dbReference>
<dbReference type="InterPro" id="IPR000014">
    <property type="entry name" value="PAS"/>
</dbReference>
<evidence type="ECO:0000256" key="10">
    <source>
        <dbReference type="ARBA" id="ARBA00022737"/>
    </source>
</evidence>
<dbReference type="PROSITE" id="PS50112">
    <property type="entry name" value="PAS"/>
    <property type="match status" value="1"/>
</dbReference>
<dbReference type="Gene3D" id="3.30.450.20">
    <property type="entry name" value="PAS domain"/>
    <property type="match status" value="2"/>
</dbReference>
<evidence type="ECO:0000256" key="4">
    <source>
        <dbReference type="ARBA" id="ARBA00022543"/>
    </source>
</evidence>
<dbReference type="Gene3D" id="3.30.565.10">
    <property type="entry name" value="Histidine kinase-like ATPase, C-terminal domain"/>
    <property type="match status" value="1"/>
</dbReference>
<dbReference type="InterPro" id="IPR013655">
    <property type="entry name" value="PAS_fold_3"/>
</dbReference>
<evidence type="ECO:0000256" key="16">
    <source>
        <dbReference type="ARBA" id="ARBA00023170"/>
    </source>
</evidence>
<dbReference type="EC" id="2.7.13.3" evidence="2"/>
<gene>
    <name evidence="19" type="ORF">SAMN02927923_04412</name>
</gene>
<dbReference type="GO" id="GO:0009881">
    <property type="term" value="F:photoreceptor activity"/>
    <property type="evidence" value="ECO:0007669"/>
    <property type="project" value="UniProtKB-KW"/>
</dbReference>
<evidence type="ECO:0000256" key="5">
    <source>
        <dbReference type="ARBA" id="ARBA00022553"/>
    </source>
</evidence>
<dbReference type="PROSITE" id="PS50113">
    <property type="entry name" value="PAC"/>
    <property type="match status" value="1"/>
</dbReference>
<evidence type="ECO:0000256" key="8">
    <source>
        <dbReference type="ARBA" id="ARBA00022643"/>
    </source>
</evidence>
<evidence type="ECO:0000256" key="14">
    <source>
        <dbReference type="ARBA" id="ARBA00022991"/>
    </source>
</evidence>
<comment type="catalytic activity">
    <reaction evidence="1">
        <text>ATP + protein L-histidine = ADP + protein N-phospho-L-histidine.</text>
        <dbReference type="EC" id="2.7.13.3"/>
    </reaction>
</comment>
<dbReference type="STRING" id="549386.SAMN02927923_04412"/>